<feature type="region of interest" description="Disordered" evidence="1">
    <location>
        <begin position="45"/>
        <end position="87"/>
    </location>
</feature>
<name>A0ABW1DGW4_9DEIO</name>
<comment type="caution">
    <text evidence="2">The sequence shown here is derived from an EMBL/GenBank/DDBJ whole genome shotgun (WGS) entry which is preliminary data.</text>
</comment>
<keyword evidence="3" id="KW-1185">Reference proteome</keyword>
<feature type="region of interest" description="Disordered" evidence="1">
    <location>
        <begin position="260"/>
        <end position="284"/>
    </location>
</feature>
<dbReference type="EMBL" id="JBHSOH010000001">
    <property type="protein sequence ID" value="MFC5846726.1"/>
    <property type="molecule type" value="Genomic_DNA"/>
</dbReference>
<dbReference type="Proteomes" id="UP001595979">
    <property type="component" value="Unassembled WGS sequence"/>
</dbReference>
<accession>A0ABW1DGW4</accession>
<organism evidence="2 3">
    <name type="scientific">Deinococcus petrolearius</name>
    <dbReference type="NCBI Taxonomy" id="1751295"/>
    <lineage>
        <taxon>Bacteria</taxon>
        <taxon>Thermotogati</taxon>
        <taxon>Deinococcota</taxon>
        <taxon>Deinococci</taxon>
        <taxon>Deinococcales</taxon>
        <taxon>Deinococcaceae</taxon>
        <taxon>Deinococcus</taxon>
    </lineage>
</organism>
<reference evidence="3" key="1">
    <citation type="journal article" date="2019" name="Int. J. Syst. Evol. Microbiol.">
        <title>The Global Catalogue of Microorganisms (GCM) 10K type strain sequencing project: providing services to taxonomists for standard genome sequencing and annotation.</title>
        <authorList>
            <consortium name="The Broad Institute Genomics Platform"/>
            <consortium name="The Broad Institute Genome Sequencing Center for Infectious Disease"/>
            <person name="Wu L."/>
            <person name="Ma J."/>
        </authorList>
    </citation>
    <scope>NUCLEOTIDE SEQUENCE [LARGE SCALE GENOMIC DNA]</scope>
    <source>
        <strain evidence="3">CGMCC 1.15053</strain>
    </source>
</reference>
<dbReference type="RefSeq" id="WP_380045021.1">
    <property type="nucleotide sequence ID" value="NZ_JBHSOH010000001.1"/>
</dbReference>
<feature type="compositionally biased region" description="Basic residues" evidence="1">
    <location>
        <begin position="20"/>
        <end position="34"/>
    </location>
</feature>
<evidence type="ECO:0000313" key="3">
    <source>
        <dbReference type="Proteomes" id="UP001595979"/>
    </source>
</evidence>
<proteinExistence type="predicted"/>
<evidence type="ECO:0000313" key="2">
    <source>
        <dbReference type="EMBL" id="MFC5846726.1"/>
    </source>
</evidence>
<gene>
    <name evidence="2" type="ORF">ACFPQ6_00250</name>
</gene>
<evidence type="ECO:0000256" key="1">
    <source>
        <dbReference type="SAM" id="MobiDB-lite"/>
    </source>
</evidence>
<feature type="compositionally biased region" description="Basic residues" evidence="1">
    <location>
        <begin position="62"/>
        <end position="77"/>
    </location>
</feature>
<feature type="region of interest" description="Disordered" evidence="1">
    <location>
        <begin position="20"/>
        <end position="39"/>
    </location>
</feature>
<sequence>MKGRNRAGQLRALFAKGVLRGHGRGKGRGSKYHAGRSGQVRNFEKATQTRTRGGLGGNLKNNVRRGTQKAAARKSLRGNHNTNAAKSNAYGGRAVIGAKAAHLRGSGSGGKPKADHSATRAARIAAGHKQLERYAGKQAADYKARLSLVGTPHTASRKAFGKYADTGNKYRGRDKGYLINGNLHERQHRPRIVGQFGGEGAGRAATRGTSVNRTDAVQRAAARALDVSYSKQRGRAFINARDGASLDASTAGRRSLGASEFRSALRDTGAKSFPSARQERATRRRNNLAAQLRAFRKQDATLARQKLLKLKTDSRFADILRNPNRRTR</sequence>
<protein>
    <submittedName>
        <fullName evidence="2">Uncharacterized protein</fullName>
    </submittedName>
</protein>